<dbReference type="AlphaFoldDB" id="A0A644ZP92"/>
<feature type="transmembrane region" description="Helical" evidence="1">
    <location>
        <begin position="12"/>
        <end position="29"/>
    </location>
</feature>
<keyword evidence="1" id="KW-0472">Membrane</keyword>
<keyword evidence="1" id="KW-1133">Transmembrane helix</keyword>
<name>A0A644ZP92_9ZZZZ</name>
<evidence type="ECO:0000313" key="2">
    <source>
        <dbReference type="EMBL" id="MPM39464.1"/>
    </source>
</evidence>
<evidence type="ECO:0000256" key="1">
    <source>
        <dbReference type="SAM" id="Phobius"/>
    </source>
</evidence>
<proteinExistence type="predicted"/>
<organism evidence="2">
    <name type="scientific">bioreactor metagenome</name>
    <dbReference type="NCBI Taxonomy" id="1076179"/>
    <lineage>
        <taxon>unclassified sequences</taxon>
        <taxon>metagenomes</taxon>
        <taxon>ecological metagenomes</taxon>
    </lineage>
</organism>
<reference evidence="2" key="1">
    <citation type="submission" date="2019-08" db="EMBL/GenBank/DDBJ databases">
        <authorList>
            <person name="Kucharzyk K."/>
            <person name="Murdoch R.W."/>
            <person name="Higgins S."/>
            <person name="Loffler F."/>
        </authorList>
    </citation>
    <scope>NUCLEOTIDE SEQUENCE</scope>
</reference>
<keyword evidence="1" id="KW-0812">Transmembrane</keyword>
<accession>A0A644ZP92</accession>
<comment type="caution">
    <text evidence="2">The sequence shown here is derived from an EMBL/GenBank/DDBJ whole genome shotgun (WGS) entry which is preliminary data.</text>
</comment>
<gene>
    <name evidence="2" type="ORF">SDC9_86097</name>
</gene>
<protein>
    <submittedName>
        <fullName evidence="2">Uncharacterized protein</fullName>
    </submittedName>
</protein>
<sequence length="495" mass="55586">MNKPRLFPMLEIFIFLCYIILKPCLWFIIRDIISVAVINNAYMGFEVNAVSNTISEAVSKLSKITKHTPIDWNAFDAVLGRLEDINTYNEQYEETILSEFIMKGDFYNRGAILVDIVRHFLSCGYDVLDNEGMNGGLALSALCWSSYDQHILEAAKVLMNAGAPVKYHTKNDEPGKESDGLLESISWILSGTWMVDKDYGFANTLEAYYAMAEANLAGKDFNSIDNYFSCIGVPLTAVSALKNGDTISLRNEGNISIYTEPVIMWFGNKPLVVSCYTDFVVNPVHADDKKADLTDVTCVFSSLIGSALEEVQYIGPTICYLGFSNGKRLLLASRDIGDSKRIGTFEIRADNNSMNIEQLNIQCFCGINGRTFASTVTDYSEDAIALFCDDTDYLLYLRPGTASKSKFCLCPCSRELLTEFTRQYPLMYPAKTSCEYAQNDLSAVRLDYAEGYLYMKATEYNGIELQLSDKLYDPLESSVLPREQGKHMEFLERVI</sequence>
<dbReference type="EMBL" id="VSSQ01008649">
    <property type="protein sequence ID" value="MPM39464.1"/>
    <property type="molecule type" value="Genomic_DNA"/>
</dbReference>